<dbReference type="SUPFAM" id="SSF51735">
    <property type="entry name" value="NAD(P)-binding Rossmann-fold domains"/>
    <property type="match status" value="1"/>
</dbReference>
<dbReference type="InterPro" id="IPR002347">
    <property type="entry name" value="SDR_fam"/>
</dbReference>
<feature type="signal peptide" evidence="1">
    <location>
        <begin position="1"/>
        <end position="21"/>
    </location>
</feature>
<evidence type="ECO:0008006" key="4">
    <source>
        <dbReference type="Google" id="ProtNLM"/>
    </source>
</evidence>
<sequence length="334" mass="36313">MSMMLVLIFCSLVALVPICMMGFSNKKWSPKGRHCYITGGSSGLGLALALLLTRDGAHVSIVARDEQKLRAALDEMENVRQSPGQKLNSYSFSLNEAEPAAAALEAVCAPHDGRSPDAIFLCAGTATPGFFVEETEASLREGMEMTYWVQAWTALAAAKRMVRDGFSGKIVFTSSFLGYMSMVGYASYSPGKHALRGLAETLRSELLLYNIGVHIIFPGTIHSPGLVNENKTKPKITLKIEESDDGLQPEQVAAALVEGIKRGNFHISSDLLGNIFRSSTQGATPVNNVLLDAVYSFIGWVGLPIWRRGVDKSIVAHRKEHEAYLSSRGFIAKK</sequence>
<dbReference type="Proteomes" id="UP001219525">
    <property type="component" value="Unassembled WGS sequence"/>
</dbReference>
<dbReference type="GO" id="GO:0006666">
    <property type="term" value="P:3-keto-sphinganine metabolic process"/>
    <property type="evidence" value="ECO:0007669"/>
    <property type="project" value="TreeGrafter"/>
</dbReference>
<protein>
    <recommendedName>
        <fullName evidence="4">Oxidoreductase</fullName>
    </recommendedName>
</protein>
<dbReference type="AlphaFoldDB" id="A0AAD7E5A9"/>
<keyword evidence="3" id="KW-1185">Reference proteome</keyword>
<evidence type="ECO:0000256" key="1">
    <source>
        <dbReference type="SAM" id="SignalP"/>
    </source>
</evidence>
<dbReference type="Gene3D" id="3.40.50.720">
    <property type="entry name" value="NAD(P)-binding Rossmann-like Domain"/>
    <property type="match status" value="1"/>
</dbReference>
<proteinExistence type="predicted"/>
<dbReference type="PANTHER" id="PTHR43550">
    <property type="entry name" value="3-KETODIHYDROSPHINGOSINE REDUCTASE"/>
    <property type="match status" value="1"/>
</dbReference>
<keyword evidence="1" id="KW-0732">Signal</keyword>
<dbReference type="Pfam" id="PF00106">
    <property type="entry name" value="adh_short"/>
    <property type="match status" value="1"/>
</dbReference>
<reference evidence="2" key="1">
    <citation type="submission" date="2023-03" db="EMBL/GenBank/DDBJ databases">
        <title>Massive genome expansion in bonnet fungi (Mycena s.s.) driven by repeated elements and novel gene families across ecological guilds.</title>
        <authorList>
            <consortium name="Lawrence Berkeley National Laboratory"/>
            <person name="Harder C.B."/>
            <person name="Miyauchi S."/>
            <person name="Viragh M."/>
            <person name="Kuo A."/>
            <person name="Thoen E."/>
            <person name="Andreopoulos B."/>
            <person name="Lu D."/>
            <person name="Skrede I."/>
            <person name="Drula E."/>
            <person name="Henrissat B."/>
            <person name="Morin E."/>
            <person name="Kohler A."/>
            <person name="Barry K."/>
            <person name="LaButti K."/>
            <person name="Morin E."/>
            <person name="Salamov A."/>
            <person name="Lipzen A."/>
            <person name="Mereny Z."/>
            <person name="Hegedus B."/>
            <person name="Baldrian P."/>
            <person name="Stursova M."/>
            <person name="Weitz H."/>
            <person name="Taylor A."/>
            <person name="Grigoriev I.V."/>
            <person name="Nagy L.G."/>
            <person name="Martin F."/>
            <person name="Kauserud H."/>
        </authorList>
    </citation>
    <scope>NUCLEOTIDE SEQUENCE</scope>
    <source>
        <strain evidence="2">9144</strain>
    </source>
</reference>
<name>A0AAD7E5A9_9AGAR</name>
<dbReference type="PANTHER" id="PTHR43550:SF3">
    <property type="entry name" value="3-KETODIHYDROSPHINGOSINE REDUCTASE"/>
    <property type="match status" value="1"/>
</dbReference>
<accession>A0AAD7E5A9</accession>
<dbReference type="PRINTS" id="PR00081">
    <property type="entry name" value="GDHRDH"/>
</dbReference>
<organism evidence="2 3">
    <name type="scientific">Mycena pura</name>
    <dbReference type="NCBI Taxonomy" id="153505"/>
    <lineage>
        <taxon>Eukaryota</taxon>
        <taxon>Fungi</taxon>
        <taxon>Dikarya</taxon>
        <taxon>Basidiomycota</taxon>
        <taxon>Agaricomycotina</taxon>
        <taxon>Agaricomycetes</taxon>
        <taxon>Agaricomycetidae</taxon>
        <taxon>Agaricales</taxon>
        <taxon>Marasmiineae</taxon>
        <taxon>Mycenaceae</taxon>
        <taxon>Mycena</taxon>
    </lineage>
</organism>
<evidence type="ECO:0000313" key="3">
    <source>
        <dbReference type="Proteomes" id="UP001219525"/>
    </source>
</evidence>
<dbReference type="EMBL" id="JARJCW010000002">
    <property type="protein sequence ID" value="KAJ7228631.1"/>
    <property type="molecule type" value="Genomic_DNA"/>
</dbReference>
<dbReference type="GO" id="GO:0005789">
    <property type="term" value="C:endoplasmic reticulum membrane"/>
    <property type="evidence" value="ECO:0007669"/>
    <property type="project" value="TreeGrafter"/>
</dbReference>
<comment type="caution">
    <text evidence="2">The sequence shown here is derived from an EMBL/GenBank/DDBJ whole genome shotgun (WGS) entry which is preliminary data.</text>
</comment>
<dbReference type="FunFam" id="3.40.50.720:FF:000468">
    <property type="entry name" value="Short-chain dehydrogenase, putative"/>
    <property type="match status" value="1"/>
</dbReference>
<dbReference type="InterPro" id="IPR036291">
    <property type="entry name" value="NAD(P)-bd_dom_sf"/>
</dbReference>
<evidence type="ECO:0000313" key="2">
    <source>
        <dbReference type="EMBL" id="KAJ7228631.1"/>
    </source>
</evidence>
<feature type="chain" id="PRO_5042081079" description="Oxidoreductase" evidence="1">
    <location>
        <begin position="22"/>
        <end position="334"/>
    </location>
</feature>
<dbReference type="GO" id="GO:0030148">
    <property type="term" value="P:sphingolipid biosynthetic process"/>
    <property type="evidence" value="ECO:0007669"/>
    <property type="project" value="TreeGrafter"/>
</dbReference>
<gene>
    <name evidence="2" type="ORF">GGX14DRAFT_413996</name>
</gene>
<dbReference type="GO" id="GO:0047560">
    <property type="term" value="F:3-dehydrosphinganine reductase activity"/>
    <property type="evidence" value="ECO:0007669"/>
    <property type="project" value="TreeGrafter"/>
</dbReference>